<evidence type="ECO:0000313" key="3">
    <source>
        <dbReference type="EMBL" id="CAA3022527.1"/>
    </source>
</evidence>
<proteinExistence type="predicted"/>
<dbReference type="SUPFAM" id="SSF140383">
    <property type="entry name" value="BSD domain-like"/>
    <property type="match status" value="1"/>
</dbReference>
<protein>
    <recommendedName>
        <fullName evidence="2">BSD domain-containing protein</fullName>
    </recommendedName>
</protein>
<name>A0A8S0UWM0_OLEEU</name>
<keyword evidence="4" id="KW-1185">Reference proteome</keyword>
<dbReference type="AlphaFoldDB" id="A0A8S0UWM0"/>
<dbReference type="PANTHER" id="PTHR31923:SF27">
    <property type="entry name" value="BSD DOMAIN-CONTAINING PROTEIN"/>
    <property type="match status" value="1"/>
</dbReference>
<evidence type="ECO:0000256" key="1">
    <source>
        <dbReference type="SAM" id="MobiDB-lite"/>
    </source>
</evidence>
<dbReference type="Pfam" id="PF03909">
    <property type="entry name" value="BSD"/>
    <property type="match status" value="1"/>
</dbReference>
<feature type="domain" description="BSD" evidence="2">
    <location>
        <begin position="226"/>
        <end position="255"/>
    </location>
</feature>
<feature type="region of interest" description="Disordered" evidence="1">
    <location>
        <begin position="122"/>
        <end position="158"/>
    </location>
</feature>
<dbReference type="Proteomes" id="UP000594638">
    <property type="component" value="Unassembled WGS sequence"/>
</dbReference>
<feature type="region of interest" description="Disordered" evidence="1">
    <location>
        <begin position="17"/>
        <end position="56"/>
    </location>
</feature>
<organism evidence="3 4">
    <name type="scientific">Olea europaea subsp. europaea</name>
    <dbReference type="NCBI Taxonomy" id="158383"/>
    <lineage>
        <taxon>Eukaryota</taxon>
        <taxon>Viridiplantae</taxon>
        <taxon>Streptophyta</taxon>
        <taxon>Embryophyta</taxon>
        <taxon>Tracheophyta</taxon>
        <taxon>Spermatophyta</taxon>
        <taxon>Magnoliopsida</taxon>
        <taxon>eudicotyledons</taxon>
        <taxon>Gunneridae</taxon>
        <taxon>Pentapetalae</taxon>
        <taxon>asterids</taxon>
        <taxon>lamiids</taxon>
        <taxon>Lamiales</taxon>
        <taxon>Oleaceae</taxon>
        <taxon>Oleeae</taxon>
        <taxon>Olea</taxon>
    </lineage>
</organism>
<feature type="compositionally biased region" description="Acidic residues" evidence="1">
    <location>
        <begin position="129"/>
        <end position="141"/>
    </location>
</feature>
<dbReference type="Gramene" id="OE9A066736T1">
    <property type="protein sequence ID" value="OE9A066736C1"/>
    <property type="gene ID" value="OE9A066736"/>
</dbReference>
<dbReference type="InterPro" id="IPR005607">
    <property type="entry name" value="BSD_dom"/>
</dbReference>
<dbReference type="Gene3D" id="1.10.3970.10">
    <property type="entry name" value="BSD domain"/>
    <property type="match status" value="1"/>
</dbReference>
<dbReference type="PANTHER" id="PTHR31923">
    <property type="entry name" value="BSD DOMAIN-CONTAINING PROTEIN"/>
    <property type="match status" value="1"/>
</dbReference>
<dbReference type="InterPro" id="IPR035925">
    <property type="entry name" value="BSD_dom_sf"/>
</dbReference>
<evidence type="ECO:0000259" key="2">
    <source>
        <dbReference type="PROSITE" id="PS50858"/>
    </source>
</evidence>
<evidence type="ECO:0000313" key="4">
    <source>
        <dbReference type="Proteomes" id="UP000594638"/>
    </source>
</evidence>
<dbReference type="OrthoDB" id="2021158at2759"/>
<dbReference type="EMBL" id="CACTIH010009071">
    <property type="protein sequence ID" value="CAA3022527.1"/>
    <property type="molecule type" value="Genomic_DNA"/>
</dbReference>
<reference evidence="3 4" key="1">
    <citation type="submission" date="2019-12" db="EMBL/GenBank/DDBJ databases">
        <authorList>
            <person name="Alioto T."/>
            <person name="Alioto T."/>
            <person name="Gomez Garrido J."/>
        </authorList>
    </citation>
    <scope>NUCLEOTIDE SEQUENCE [LARGE SCALE GENOMIC DNA]</scope>
</reference>
<comment type="caution">
    <text evidence="3">The sequence shown here is derived from an EMBL/GenBank/DDBJ whole genome shotgun (WGS) entry which is preliminary data.</text>
</comment>
<sequence length="444" mass="49918">MSWLARSIANRLHLDEDDDLAAQNDIAPLTHSEEGGRAGDQYPENIISKDEEEGYVEDGSLYAKDDDNQNNLHGLKEDLSEFREQFTRQLWGVASFLAPPPPPSPPPPLRGQKLGLLCTESKSERAGLDNEEEREEEDEGDLREYGEGKPGQFGDHSNLLQPEDYYTLEDAVGITEEVLAFARNIAHHPETWLDFPLSDEVEFDDFYLSGAQIKHALGVECLAQRLAALRYELCPAHMSEGYFWMVYFVLLLSRLNKHDSDLLSTPQLVEARAMWMQELQKQTKDESDWIGSSTFYSKESVDSPREIFSASSFEDGHYKNMSGTTVPFDTMACQATNYCEIEKQPLESSDIQFIDKSVIEEDPASKPVEKEIVLGPSIEMQVQDYDDDDDWLNEDPDLVECSGTTVFGSGEDVSFSDLEDDIDCAMPVKTKIASSDGNKLTKTS</sequence>
<accession>A0A8S0UWM0</accession>
<gene>
    <name evidence="3" type="ORF">OLEA9_A066736</name>
</gene>
<dbReference type="SMART" id="SM00751">
    <property type="entry name" value="BSD"/>
    <property type="match status" value="1"/>
</dbReference>
<dbReference type="PROSITE" id="PS50858">
    <property type="entry name" value="BSD"/>
    <property type="match status" value="1"/>
</dbReference>